<evidence type="ECO:0000256" key="1">
    <source>
        <dbReference type="SAM" id="MobiDB-lite"/>
    </source>
</evidence>
<name>A0A1I7Z3I4_9BILA</name>
<organism evidence="2 3">
    <name type="scientific">Steinernema glaseri</name>
    <dbReference type="NCBI Taxonomy" id="37863"/>
    <lineage>
        <taxon>Eukaryota</taxon>
        <taxon>Metazoa</taxon>
        <taxon>Ecdysozoa</taxon>
        <taxon>Nematoda</taxon>
        <taxon>Chromadorea</taxon>
        <taxon>Rhabditida</taxon>
        <taxon>Tylenchina</taxon>
        <taxon>Panagrolaimomorpha</taxon>
        <taxon>Strongyloidoidea</taxon>
        <taxon>Steinernematidae</taxon>
        <taxon>Steinernema</taxon>
    </lineage>
</organism>
<protein>
    <submittedName>
        <fullName evidence="3">Uncharacterized protein</fullName>
    </submittedName>
</protein>
<sequence length="66" mass="7872">MKGPQVDGLKPRVNSGAQRSKMRRSQRGEGIKSQSLFWELHMLRGLWIHRRQDRWPLIAKIKMKYV</sequence>
<feature type="region of interest" description="Disordered" evidence="1">
    <location>
        <begin position="1"/>
        <end position="29"/>
    </location>
</feature>
<dbReference type="AlphaFoldDB" id="A0A1I7Z3I4"/>
<dbReference type="Proteomes" id="UP000095287">
    <property type="component" value="Unplaced"/>
</dbReference>
<keyword evidence="2" id="KW-1185">Reference proteome</keyword>
<proteinExistence type="predicted"/>
<evidence type="ECO:0000313" key="3">
    <source>
        <dbReference type="WBParaSite" id="L893_g22559.t1"/>
    </source>
</evidence>
<reference evidence="3" key="1">
    <citation type="submission" date="2016-11" db="UniProtKB">
        <authorList>
            <consortium name="WormBaseParasite"/>
        </authorList>
    </citation>
    <scope>IDENTIFICATION</scope>
</reference>
<dbReference type="WBParaSite" id="L893_g22559.t1">
    <property type="protein sequence ID" value="L893_g22559.t1"/>
    <property type="gene ID" value="L893_g22559"/>
</dbReference>
<evidence type="ECO:0000313" key="2">
    <source>
        <dbReference type="Proteomes" id="UP000095287"/>
    </source>
</evidence>
<accession>A0A1I7Z3I4</accession>